<gene>
    <name evidence="2" type="ORF">ENV60_01415</name>
</gene>
<sequence length="267" mass="31043">MTIEEYWQVSEKPFLNTPDTKYLFESEDFTEAMGRILYNLEEIKGGITMIVGEIGCGKTILIHAVMEKLPKERYLTLNLINPRLSPNQLLTTIASGFGINNPPRYRNKILIELNDFLFDKNNKGITPVLLIDEAQTLPTRVLEEIRLLLNFEDRRKKLIQIVLVGQPELKRRIKEIEQLNQRVNIRYHLKGLNSEETAEYINHRLRVARAKREIFHTDALPLIHKYARGIPRLINTIATNSMYAGFLLKKEIIDGEIIEEVYKDITD</sequence>
<dbReference type="Pfam" id="PF13401">
    <property type="entry name" value="AAA_22"/>
    <property type="match status" value="1"/>
</dbReference>
<evidence type="ECO:0000313" key="2">
    <source>
        <dbReference type="EMBL" id="HGV96941.1"/>
    </source>
</evidence>
<proteinExistence type="predicted"/>
<dbReference type="InterPro" id="IPR027417">
    <property type="entry name" value="P-loop_NTPase"/>
</dbReference>
<dbReference type="InterPro" id="IPR052026">
    <property type="entry name" value="ExeA_AAA_ATPase_DNA-bind"/>
</dbReference>
<dbReference type="PANTHER" id="PTHR35894">
    <property type="entry name" value="GENERAL SECRETION PATHWAY PROTEIN A-RELATED"/>
    <property type="match status" value="1"/>
</dbReference>
<dbReference type="GO" id="GO:0016887">
    <property type="term" value="F:ATP hydrolysis activity"/>
    <property type="evidence" value="ECO:0007669"/>
    <property type="project" value="InterPro"/>
</dbReference>
<name>A0A7C4TGL2_UNCW3</name>
<feature type="domain" description="AAA+ ATPase" evidence="1">
    <location>
        <begin position="44"/>
        <end position="184"/>
    </location>
</feature>
<dbReference type="InterPro" id="IPR003593">
    <property type="entry name" value="AAA+_ATPase"/>
</dbReference>
<dbReference type="EMBL" id="DTGZ01000026">
    <property type="protein sequence ID" value="HGV96941.1"/>
    <property type="molecule type" value="Genomic_DNA"/>
</dbReference>
<dbReference type="Gene3D" id="3.40.50.300">
    <property type="entry name" value="P-loop containing nucleotide triphosphate hydrolases"/>
    <property type="match status" value="1"/>
</dbReference>
<reference evidence="2" key="1">
    <citation type="journal article" date="2020" name="mSystems">
        <title>Genome- and Community-Level Interaction Insights into Carbon Utilization and Element Cycling Functions of Hydrothermarchaeota in Hydrothermal Sediment.</title>
        <authorList>
            <person name="Zhou Z."/>
            <person name="Liu Y."/>
            <person name="Xu W."/>
            <person name="Pan J."/>
            <person name="Luo Z.H."/>
            <person name="Li M."/>
        </authorList>
    </citation>
    <scope>NUCLEOTIDE SEQUENCE [LARGE SCALE GENOMIC DNA]</scope>
    <source>
        <strain evidence="2">SpSt-774</strain>
    </source>
</reference>
<dbReference type="SUPFAM" id="SSF52540">
    <property type="entry name" value="P-loop containing nucleoside triphosphate hydrolases"/>
    <property type="match status" value="1"/>
</dbReference>
<dbReference type="InterPro" id="IPR049945">
    <property type="entry name" value="AAA_22"/>
</dbReference>
<accession>A0A7C4TGL2</accession>
<dbReference type="CDD" id="cd00009">
    <property type="entry name" value="AAA"/>
    <property type="match status" value="1"/>
</dbReference>
<organism evidence="2">
    <name type="scientific">candidate division WOR-3 bacterium</name>
    <dbReference type="NCBI Taxonomy" id="2052148"/>
    <lineage>
        <taxon>Bacteria</taxon>
        <taxon>Bacteria division WOR-3</taxon>
    </lineage>
</organism>
<evidence type="ECO:0000259" key="1">
    <source>
        <dbReference type="SMART" id="SM00382"/>
    </source>
</evidence>
<dbReference type="AlphaFoldDB" id="A0A7C4TGL2"/>
<dbReference type="PANTHER" id="PTHR35894:SF1">
    <property type="entry name" value="PHOSPHORIBULOKINASE _ URIDINE KINASE FAMILY"/>
    <property type="match status" value="1"/>
</dbReference>
<protein>
    <submittedName>
        <fullName evidence="2">AAA family ATPase</fullName>
    </submittedName>
</protein>
<comment type="caution">
    <text evidence="2">The sequence shown here is derived from an EMBL/GenBank/DDBJ whole genome shotgun (WGS) entry which is preliminary data.</text>
</comment>
<dbReference type="SMART" id="SM00382">
    <property type="entry name" value="AAA"/>
    <property type="match status" value="1"/>
</dbReference>